<evidence type="ECO:0000313" key="4">
    <source>
        <dbReference type="Proteomes" id="UP001498398"/>
    </source>
</evidence>
<accession>A0ABR1KCQ7</accession>
<keyword evidence="1" id="KW-0175">Coiled coil</keyword>
<proteinExistence type="predicted"/>
<comment type="caution">
    <text evidence="3">The sequence shown here is derived from an EMBL/GenBank/DDBJ whole genome shotgun (WGS) entry which is preliminary data.</text>
</comment>
<reference evidence="3 4" key="1">
    <citation type="submission" date="2024-01" db="EMBL/GenBank/DDBJ databases">
        <title>A draft genome for the cacao thread blight pathogen Marasmiellus scandens.</title>
        <authorList>
            <person name="Baruah I.K."/>
            <person name="Leung J."/>
            <person name="Bukari Y."/>
            <person name="Amoako-Attah I."/>
            <person name="Meinhardt L.W."/>
            <person name="Bailey B.A."/>
            <person name="Cohen S.P."/>
        </authorList>
    </citation>
    <scope>NUCLEOTIDE SEQUENCE [LARGE SCALE GENOMIC DNA]</scope>
    <source>
        <strain evidence="3 4">GH-19</strain>
    </source>
</reference>
<gene>
    <name evidence="3" type="ORF">VKT23_001349</name>
</gene>
<feature type="coiled-coil region" evidence="1">
    <location>
        <begin position="85"/>
        <end position="126"/>
    </location>
</feature>
<evidence type="ECO:0000256" key="1">
    <source>
        <dbReference type="SAM" id="Coils"/>
    </source>
</evidence>
<protein>
    <submittedName>
        <fullName evidence="3">Uncharacterized protein</fullName>
    </submittedName>
</protein>
<name>A0ABR1KCQ7_9AGAR</name>
<keyword evidence="4" id="KW-1185">Reference proteome</keyword>
<evidence type="ECO:0000256" key="2">
    <source>
        <dbReference type="SAM" id="MobiDB-lite"/>
    </source>
</evidence>
<dbReference type="Proteomes" id="UP001498398">
    <property type="component" value="Unassembled WGS sequence"/>
</dbReference>
<organism evidence="3 4">
    <name type="scientific">Marasmiellus scandens</name>
    <dbReference type="NCBI Taxonomy" id="2682957"/>
    <lineage>
        <taxon>Eukaryota</taxon>
        <taxon>Fungi</taxon>
        <taxon>Dikarya</taxon>
        <taxon>Basidiomycota</taxon>
        <taxon>Agaricomycotina</taxon>
        <taxon>Agaricomycetes</taxon>
        <taxon>Agaricomycetidae</taxon>
        <taxon>Agaricales</taxon>
        <taxon>Marasmiineae</taxon>
        <taxon>Omphalotaceae</taxon>
        <taxon>Marasmiellus</taxon>
    </lineage>
</organism>
<sequence length="148" mass="16109">MPLFKSHSPPPAEPPTRSDTQSRRHGFFGRRNSSDESSLGRASSTHTAQTSNSTSTSRSGGLMSHFRGQGFPHNDPTIMAAREKVSSAEEAEKAADRALQAARQQVKEAREHVRFLEKEAEDDARRAKMKQAEAKVVSKAAGALGRHG</sequence>
<feature type="region of interest" description="Disordered" evidence="2">
    <location>
        <begin position="1"/>
        <end position="76"/>
    </location>
</feature>
<feature type="compositionally biased region" description="Low complexity" evidence="2">
    <location>
        <begin position="43"/>
        <end position="59"/>
    </location>
</feature>
<dbReference type="EMBL" id="JBANRG010000001">
    <property type="protein sequence ID" value="KAK7473251.1"/>
    <property type="molecule type" value="Genomic_DNA"/>
</dbReference>
<evidence type="ECO:0000313" key="3">
    <source>
        <dbReference type="EMBL" id="KAK7473251.1"/>
    </source>
</evidence>